<dbReference type="AlphaFoldDB" id="A0A7D5H0S9"/>
<evidence type="ECO:0000313" key="1">
    <source>
        <dbReference type="EMBL" id="QKZ05027.1"/>
    </source>
</evidence>
<keyword evidence="2" id="KW-1185">Reference proteome</keyword>
<name>A0A7D5H0S9_9PSED</name>
<dbReference type="RefSeq" id="WP_158154061.1">
    <property type="nucleotide sequence ID" value="NZ_CP056030.1"/>
</dbReference>
<dbReference type="Proteomes" id="UP000509568">
    <property type="component" value="Chromosome"/>
</dbReference>
<reference evidence="1 2" key="1">
    <citation type="submission" date="2020-06" db="EMBL/GenBank/DDBJ databases">
        <title>Pseudomonas eucalypticola sp. nov., an endophyte of Eucalyptus dunnii leaves with biocontrol ability of eucalyptus leaf blight.</title>
        <authorList>
            <person name="Liu Y."/>
            <person name="Song Z."/>
            <person name="Zeng H."/>
            <person name="Lu M."/>
            <person name="Wang X."/>
            <person name="Lian X."/>
            <person name="Zhang Q."/>
        </authorList>
    </citation>
    <scope>NUCLEOTIDE SEQUENCE [LARGE SCALE GENOMIC DNA]</scope>
    <source>
        <strain evidence="1 2">NP-1</strain>
    </source>
</reference>
<proteinExistence type="predicted"/>
<accession>A0A7D5H0S9</accession>
<dbReference type="EMBL" id="CP056030">
    <property type="protein sequence ID" value="QKZ05027.1"/>
    <property type="molecule type" value="Genomic_DNA"/>
</dbReference>
<protein>
    <submittedName>
        <fullName evidence="1">Uncharacterized protein</fullName>
    </submittedName>
</protein>
<organism evidence="1 2">
    <name type="scientific">Pseudomonas eucalypticola</name>
    <dbReference type="NCBI Taxonomy" id="2599595"/>
    <lineage>
        <taxon>Bacteria</taxon>
        <taxon>Pseudomonadati</taxon>
        <taxon>Pseudomonadota</taxon>
        <taxon>Gammaproteobacteria</taxon>
        <taxon>Pseudomonadales</taxon>
        <taxon>Pseudomonadaceae</taxon>
        <taxon>Pseudomonas</taxon>
    </lineage>
</organism>
<dbReference type="KEGG" id="pez:HWQ56_15015"/>
<evidence type="ECO:0000313" key="2">
    <source>
        <dbReference type="Proteomes" id="UP000509568"/>
    </source>
</evidence>
<sequence>MHLYTLQYRFNGEPRTHALELQQPELLPHEAAMHLLQLHFGDAENSLFMPTADATPGQVLEQAETAGLTQISVTPA</sequence>
<gene>
    <name evidence="1" type="ORF">HWQ56_15015</name>
</gene>